<reference evidence="21" key="1">
    <citation type="journal article" date="2000" name="FEMS Microbiol. Lett.">
        <title>Cloning and sequencing analysis of Trp1 gene of Flammulina velutipes.</title>
        <authorList>
            <person name="Nakai R."/>
            <person name="Sen K."/>
            <person name="Kurosawa S."/>
            <person name="Shibai H."/>
        </authorList>
    </citation>
    <scope>NUCLEOTIDE SEQUENCE</scope>
    <source>
        <strain evidence="21">R15</strain>
    </source>
</reference>
<sequence>MASSSSPSPTVPAKLDKQLDVLLIDNFDSFTWNLYQQLCLLGAKVEVIRNDEITADTLPLIKLNSLIISPGPGHPQTDSGISRAAIEYFSGKVPIFGVCMGLECLVDALGGEIAYAGEIMHGKVSRIRHDGRGCFQGIQQGIKSTRYHSLSAAHTSLPDDLAISATTEESGVIMGVRHRKYTIEAVQYHPESILSEAGDTLMRNFLALRGGTWDENPEAKVLDTSLPPFIVETASKNGVKNSHRLPSILEKIYAQRLSDVAHAQATAGTTLADLRTLHSLNIAPPSIPFVQRLIQGVKGHPALIAEVKRASPSKGPISLTTSPANQALTYALSGANAVSVLTEPKWFLGSLQDMLHARLSVGNLPNRPAILRKDFILSRYQVLESRIWGADTLLLIVAMLPEPLLRDLYKYSVELGMEPLVEVNNVKEMELALSLNAKAIGINNRNLHDFKVDMDTTTRLLDMAKGHDVVICALSGISNATEVNKYASQGVGAVLIGESLMRAKDPSAFIRQLFTLPPQPTLQPPSWCSSPPLVKICGIRSTEEALVIAEAGADMLGLMFVEKSKRFVPLDTARQISECIRSLRFSSNTTYPALADESLNTPWFTSHANRLTSTTSITPLLVGVFQDQSLATILHAVAHCQLDVVQLHGSEPVEWAQHIPVPVIKVFHLSGTTGVDGITRGGAHQFILLDSVREDGSGVSGGSGKVVDLVFAKSVVDAGEIVLDGGASYKGNEAPPVVQETSDVAEEATTPEAEQLPQEASPATTPEKPEASIEPAAQPSDSAQSDAGLVNGNKKQVNGTTTPPKYPLPIILAGGLTPENVAGAIEQVHPWAVDVSGGVELEDGSGKDLHKVLAFIANVKGKGKTVVTTESEGDD</sequence>
<evidence type="ECO:0000256" key="14">
    <source>
        <dbReference type="ARBA" id="ARBA00023268"/>
    </source>
</evidence>
<dbReference type="InterPro" id="IPR017926">
    <property type="entry name" value="GATASE"/>
</dbReference>
<dbReference type="GO" id="GO:0004049">
    <property type="term" value="F:anthranilate synthase activity"/>
    <property type="evidence" value="ECO:0007669"/>
    <property type="project" value="UniProtKB-UniRule"/>
</dbReference>
<evidence type="ECO:0000259" key="18">
    <source>
        <dbReference type="Pfam" id="PF00117"/>
    </source>
</evidence>
<dbReference type="SUPFAM" id="SSF51366">
    <property type="entry name" value="Ribulose-phoshate binding barrel"/>
    <property type="match status" value="3"/>
</dbReference>
<organism evidence="21">
    <name type="scientific">Flammulina velutipes</name>
    <name type="common">Agaricus velutipes</name>
    <dbReference type="NCBI Taxonomy" id="38945"/>
    <lineage>
        <taxon>Eukaryota</taxon>
        <taxon>Fungi</taxon>
        <taxon>Dikarya</taxon>
        <taxon>Basidiomycota</taxon>
        <taxon>Agaricomycotina</taxon>
        <taxon>Agaricomycetes</taxon>
        <taxon>Agaricomycetidae</taxon>
        <taxon>Agaricales</taxon>
        <taxon>Marasmiineae</taxon>
        <taxon>Physalacriaceae</taxon>
        <taxon>Flammulina</taxon>
    </lineage>
</organism>
<dbReference type="Pfam" id="PF00117">
    <property type="entry name" value="GATase"/>
    <property type="match status" value="1"/>
</dbReference>
<evidence type="ECO:0000256" key="2">
    <source>
        <dbReference type="ARBA" id="ARBA00001633"/>
    </source>
</evidence>
<evidence type="ECO:0000259" key="20">
    <source>
        <dbReference type="Pfam" id="PF00697"/>
    </source>
</evidence>
<dbReference type="InterPro" id="IPR001468">
    <property type="entry name" value="Indole-3-GlycerolPSynthase_CS"/>
</dbReference>
<protein>
    <recommendedName>
        <fullName evidence="16">Multifunctional tryptophan biosynthesis protein</fullName>
    </recommendedName>
    <domain>
        <recommendedName>
            <fullName evidence="16">Anthranilate synthase component 2</fullName>
            <shortName evidence="16">AS</shortName>
            <ecNumber evidence="16">4.1.3.27</ecNumber>
        </recommendedName>
        <alternativeName>
            <fullName evidence="16">Anthranilate synthase, glutamine amidotransferase component</fullName>
        </alternativeName>
    </domain>
    <domain>
        <recommendedName>
            <fullName evidence="16">Indole-3-glycerol phosphate synthase</fullName>
            <shortName evidence="16">IGPS</shortName>
            <ecNumber evidence="16">4.1.1.48</ecNumber>
        </recommendedName>
    </domain>
    <domain>
        <recommendedName>
            <fullName evidence="16">N-(5'-phosphoribosyl)anthranilate isomerase</fullName>
            <shortName evidence="16">PRAI</shortName>
            <ecNumber evidence="16">5.3.1.24</ecNumber>
        </recommendedName>
    </domain>
</protein>
<dbReference type="FunFam" id="3.40.50.880:FF:000031">
    <property type="entry name" value="Multifunctional tryptophan biosynthesis protein"/>
    <property type="match status" value="1"/>
</dbReference>
<feature type="domain" description="N-(5'phosphoribosyl) anthranilate isomerase (PRAI)" evidence="20">
    <location>
        <begin position="808"/>
        <end position="857"/>
    </location>
</feature>
<comment type="pathway">
    <text evidence="5 16">Amino-acid biosynthesis; L-tryptophan biosynthesis; L-tryptophan from chorismate: step 4/5.</text>
</comment>
<dbReference type="InterPro" id="IPR011060">
    <property type="entry name" value="RibuloseP-bd_barrel"/>
</dbReference>
<feature type="domain" description="Glutamine amidotransferase" evidence="18">
    <location>
        <begin position="22"/>
        <end position="206"/>
    </location>
</feature>
<dbReference type="PRINTS" id="PR00096">
    <property type="entry name" value="GATASE"/>
</dbReference>
<dbReference type="Pfam" id="PF00218">
    <property type="entry name" value="IGPS"/>
    <property type="match status" value="1"/>
</dbReference>
<evidence type="ECO:0000256" key="11">
    <source>
        <dbReference type="ARBA" id="ARBA00023141"/>
    </source>
</evidence>
<evidence type="ECO:0000256" key="5">
    <source>
        <dbReference type="ARBA" id="ARBA00004696"/>
    </source>
</evidence>
<evidence type="ECO:0000256" key="9">
    <source>
        <dbReference type="ARBA" id="ARBA00022822"/>
    </source>
</evidence>
<dbReference type="PROSITE" id="PS51273">
    <property type="entry name" value="GATASE_TYPE_1"/>
    <property type="match status" value="1"/>
</dbReference>
<comment type="function">
    <text evidence="3 16">Trifunctional enzyme bearing the Gln amidotransferase (GATase) domain of anthranilate synthase, indole-glycerolphosphate synthase, and phosphoribosylanthranilate isomerase activities.</text>
</comment>
<gene>
    <name evidence="21" type="primary">TRP1</name>
</gene>
<keyword evidence="11 16" id="KW-0057">Aromatic amino acid biosynthesis</keyword>
<evidence type="ECO:0000256" key="15">
    <source>
        <dbReference type="ARBA" id="ARBA00047683"/>
    </source>
</evidence>
<dbReference type="GO" id="GO:0004425">
    <property type="term" value="F:indole-3-glycerol-phosphate synthase activity"/>
    <property type="evidence" value="ECO:0007669"/>
    <property type="project" value="UniProtKB-UniRule"/>
</dbReference>
<dbReference type="Pfam" id="PF00697">
    <property type="entry name" value="PRAI"/>
    <property type="match status" value="2"/>
</dbReference>
<dbReference type="GO" id="GO:0004640">
    <property type="term" value="F:phosphoribosylanthranilate isomerase activity"/>
    <property type="evidence" value="ECO:0007669"/>
    <property type="project" value="UniProtKB-UniRule"/>
</dbReference>
<dbReference type="EC" id="4.1.1.48" evidence="16"/>
<keyword evidence="13 16" id="KW-0456">Lyase</keyword>
<dbReference type="NCBIfam" id="TIGR00566">
    <property type="entry name" value="trpG_papA"/>
    <property type="match status" value="1"/>
</dbReference>
<dbReference type="SUPFAM" id="SSF52317">
    <property type="entry name" value="Class I glutamine amidotransferase-like"/>
    <property type="match status" value="1"/>
</dbReference>
<keyword evidence="8 16" id="KW-0210">Decarboxylase</keyword>
<evidence type="ECO:0000256" key="16">
    <source>
        <dbReference type="PIRNR" id="PIRNR001382"/>
    </source>
</evidence>
<comment type="pathway">
    <text evidence="4 16">Amino-acid biosynthesis; L-tryptophan biosynthesis; L-tryptophan from chorismate: step 3/5.</text>
</comment>
<dbReference type="CDD" id="cd00331">
    <property type="entry name" value="IGPS"/>
    <property type="match status" value="1"/>
</dbReference>
<keyword evidence="14" id="KW-0511">Multifunctional enzyme</keyword>
<evidence type="ECO:0000256" key="7">
    <source>
        <dbReference type="ARBA" id="ARBA00022605"/>
    </source>
</evidence>
<dbReference type="InterPro" id="IPR013798">
    <property type="entry name" value="Indole-3-glycerol_P_synth_dom"/>
</dbReference>
<dbReference type="GO" id="GO:0005829">
    <property type="term" value="C:cytosol"/>
    <property type="evidence" value="ECO:0007669"/>
    <property type="project" value="TreeGrafter"/>
</dbReference>
<evidence type="ECO:0000256" key="13">
    <source>
        <dbReference type="ARBA" id="ARBA00023239"/>
    </source>
</evidence>
<dbReference type="CDD" id="cd01743">
    <property type="entry name" value="GATase1_Anthranilate_Synthase"/>
    <property type="match status" value="1"/>
</dbReference>
<dbReference type="InterPro" id="IPR013785">
    <property type="entry name" value="Aldolase_TIM"/>
</dbReference>
<dbReference type="PROSITE" id="PS00614">
    <property type="entry name" value="IGPS"/>
    <property type="match status" value="1"/>
</dbReference>
<feature type="domain" description="Indole-3-glycerol phosphate synthase" evidence="19">
    <location>
        <begin position="249"/>
        <end position="513"/>
    </location>
</feature>
<keyword evidence="12 16" id="KW-0413">Isomerase</keyword>
<dbReference type="InterPro" id="IPR029062">
    <property type="entry name" value="Class_I_gatase-like"/>
</dbReference>
<evidence type="ECO:0000256" key="1">
    <source>
        <dbReference type="ARBA" id="ARBA00001164"/>
    </source>
</evidence>
<evidence type="ECO:0000256" key="8">
    <source>
        <dbReference type="ARBA" id="ARBA00022793"/>
    </source>
</evidence>
<dbReference type="EC" id="4.1.3.27" evidence="16"/>
<dbReference type="UniPathway" id="UPA00035">
    <property type="reaction ID" value="UER00040"/>
</dbReference>
<evidence type="ECO:0000256" key="12">
    <source>
        <dbReference type="ARBA" id="ARBA00023235"/>
    </source>
</evidence>
<feature type="domain" description="N-(5'phosphoribosyl) anthranilate isomerase (PRAI)" evidence="20">
    <location>
        <begin position="597"/>
        <end position="726"/>
    </location>
</feature>
<dbReference type="FunFam" id="3.20.20.70:FF:000024">
    <property type="entry name" value="Indole-3-glycerol phosphate synthase"/>
    <property type="match status" value="1"/>
</dbReference>
<dbReference type="InterPro" id="IPR001240">
    <property type="entry name" value="PRAI_dom"/>
</dbReference>
<accession>Q9HGK1</accession>
<keyword evidence="10" id="KW-0315">Glutamine amidotransferase</keyword>
<evidence type="ECO:0000259" key="19">
    <source>
        <dbReference type="Pfam" id="PF00218"/>
    </source>
</evidence>
<feature type="compositionally biased region" description="Low complexity" evidence="17">
    <location>
        <begin position="775"/>
        <end position="787"/>
    </location>
</feature>
<dbReference type="InterPro" id="IPR050472">
    <property type="entry name" value="Anth_synth/Amidotransfase"/>
</dbReference>
<comment type="catalytic activity">
    <reaction evidence="2 16">
        <text>1-(2-carboxyphenylamino)-1-deoxy-D-ribulose 5-phosphate + H(+) = (1S,2R)-1-C-(indol-3-yl)glycerol 3-phosphate + CO2 + H2O</text>
        <dbReference type="Rhea" id="RHEA:23476"/>
        <dbReference type="ChEBI" id="CHEBI:15377"/>
        <dbReference type="ChEBI" id="CHEBI:15378"/>
        <dbReference type="ChEBI" id="CHEBI:16526"/>
        <dbReference type="ChEBI" id="CHEBI:58613"/>
        <dbReference type="ChEBI" id="CHEBI:58866"/>
        <dbReference type="EC" id="4.1.1.48"/>
    </reaction>
</comment>
<dbReference type="PANTHER" id="PTHR43418:SF4">
    <property type="entry name" value="MULTIFUNCTIONAL TRYPTOPHAN BIOSYNTHESIS PROTEIN"/>
    <property type="match status" value="1"/>
</dbReference>
<dbReference type="AlphaFoldDB" id="Q9HGK1"/>
<dbReference type="Gene3D" id="3.20.20.70">
    <property type="entry name" value="Aldolase class I"/>
    <property type="match status" value="3"/>
</dbReference>
<dbReference type="GO" id="GO:0000162">
    <property type="term" value="P:L-tryptophan biosynthetic process"/>
    <property type="evidence" value="ECO:0007669"/>
    <property type="project" value="UniProtKB-UniRule"/>
</dbReference>
<keyword evidence="9 16" id="KW-0822">Tryptophan biosynthesis</keyword>
<dbReference type="PANTHER" id="PTHR43418">
    <property type="entry name" value="MULTIFUNCTIONAL TRYPTOPHAN BIOSYNTHESIS PROTEIN-RELATED"/>
    <property type="match status" value="1"/>
</dbReference>
<comment type="catalytic activity">
    <reaction evidence="15 16">
        <text>chorismate + L-glutamine = anthranilate + pyruvate + L-glutamate + H(+)</text>
        <dbReference type="Rhea" id="RHEA:21732"/>
        <dbReference type="ChEBI" id="CHEBI:15361"/>
        <dbReference type="ChEBI" id="CHEBI:15378"/>
        <dbReference type="ChEBI" id="CHEBI:16567"/>
        <dbReference type="ChEBI" id="CHEBI:29748"/>
        <dbReference type="ChEBI" id="CHEBI:29985"/>
        <dbReference type="ChEBI" id="CHEBI:58359"/>
        <dbReference type="EC" id="4.1.3.27"/>
    </reaction>
</comment>
<dbReference type="EC" id="5.3.1.24" evidence="16"/>
<evidence type="ECO:0000256" key="6">
    <source>
        <dbReference type="ARBA" id="ARBA00004873"/>
    </source>
</evidence>
<dbReference type="MEROPS" id="C26.959"/>
<comment type="pathway">
    <text evidence="6 16">Amino-acid biosynthesis; L-tryptophan biosynthesis; L-tryptophan from chorismate: step 1/5.</text>
</comment>
<name>Q9HGK1_FLAVE</name>
<dbReference type="PRINTS" id="PR00097">
    <property type="entry name" value="ANTSNTHASEII"/>
</dbReference>
<evidence type="ECO:0000313" key="21">
    <source>
        <dbReference type="EMBL" id="BAB13482.1"/>
    </source>
</evidence>
<dbReference type="HAMAP" id="MF_00135">
    <property type="entry name" value="PRAI"/>
    <property type="match status" value="1"/>
</dbReference>
<evidence type="ECO:0000256" key="17">
    <source>
        <dbReference type="SAM" id="MobiDB-lite"/>
    </source>
</evidence>
<feature type="compositionally biased region" description="Polar residues" evidence="17">
    <location>
        <begin position="793"/>
        <end position="803"/>
    </location>
</feature>
<evidence type="ECO:0000256" key="4">
    <source>
        <dbReference type="ARBA" id="ARBA00004664"/>
    </source>
</evidence>
<dbReference type="PIRSF" id="PIRSF001382">
    <property type="entry name" value="TrpG-trpC-trpF"/>
    <property type="match status" value="1"/>
</dbReference>
<evidence type="ECO:0000256" key="10">
    <source>
        <dbReference type="ARBA" id="ARBA00022962"/>
    </source>
</evidence>
<comment type="catalytic activity">
    <reaction evidence="1 16">
        <text>N-(5-phospho-beta-D-ribosyl)anthranilate = 1-(2-carboxyphenylamino)-1-deoxy-D-ribulose 5-phosphate</text>
        <dbReference type="Rhea" id="RHEA:21540"/>
        <dbReference type="ChEBI" id="CHEBI:18277"/>
        <dbReference type="ChEBI" id="CHEBI:58613"/>
        <dbReference type="EC" id="5.3.1.24"/>
    </reaction>
</comment>
<dbReference type="InterPro" id="IPR006221">
    <property type="entry name" value="TrpG/PapA_dom"/>
</dbReference>
<dbReference type="EMBL" id="AB028647">
    <property type="protein sequence ID" value="BAB13482.1"/>
    <property type="molecule type" value="Genomic_DNA"/>
</dbReference>
<evidence type="ECO:0000256" key="3">
    <source>
        <dbReference type="ARBA" id="ARBA00003272"/>
    </source>
</evidence>
<dbReference type="CDD" id="cd00405">
    <property type="entry name" value="PRAI"/>
    <property type="match status" value="1"/>
</dbReference>
<dbReference type="Gene3D" id="3.40.50.880">
    <property type="match status" value="1"/>
</dbReference>
<keyword evidence="7 16" id="KW-0028">Amino-acid biosynthesis</keyword>
<dbReference type="InterPro" id="IPR016302">
    <property type="entry name" value="Anthranilate_synth_II"/>
</dbReference>
<proteinExistence type="inferred from homology"/>
<feature type="region of interest" description="Disordered" evidence="17">
    <location>
        <begin position="725"/>
        <end position="805"/>
    </location>
</feature>